<dbReference type="Proteomes" id="UP000320231">
    <property type="component" value="Chromosome"/>
</dbReference>
<name>A0A455UEU5_9GAMM</name>
<dbReference type="Gene3D" id="3.40.1090.10">
    <property type="entry name" value="Cytosolic phospholipase A2 catalytic domain"/>
    <property type="match status" value="1"/>
</dbReference>
<dbReference type="SUPFAM" id="SSF52151">
    <property type="entry name" value="FabD/lysophospholipase-like"/>
    <property type="match status" value="1"/>
</dbReference>
<evidence type="ECO:0000313" key="1">
    <source>
        <dbReference type="EMBL" id="BBI64812.1"/>
    </source>
</evidence>
<reference evidence="1 2" key="1">
    <citation type="journal article" date="2019" name="Microbiol. Resour. Announc.">
        <title>Complete Genome Sequence of Halomonas sulfidaeris Strain Esulfide1 Isolated from a Metal Sulfide Rock at a Depth of 2,200 Meters, Obtained Using Nanopore Sequencing.</title>
        <authorList>
            <person name="Saito M."/>
            <person name="Nishigata A."/>
            <person name="Galipon J."/>
            <person name="Arakawa K."/>
        </authorList>
    </citation>
    <scope>NUCLEOTIDE SEQUENCE [LARGE SCALE GENOMIC DNA]</scope>
    <source>
        <strain evidence="1 2">ATCC BAA-803</strain>
    </source>
</reference>
<dbReference type="EMBL" id="AP019514">
    <property type="protein sequence ID" value="BBI64812.1"/>
    <property type="molecule type" value="Genomic_DNA"/>
</dbReference>
<accession>A0A455UEU5</accession>
<evidence type="ECO:0000313" key="2">
    <source>
        <dbReference type="Proteomes" id="UP000320231"/>
    </source>
</evidence>
<proteinExistence type="predicted"/>
<organism evidence="1 2">
    <name type="scientific">Vreelandella sulfidaeris</name>
    <dbReference type="NCBI Taxonomy" id="115553"/>
    <lineage>
        <taxon>Bacteria</taxon>
        <taxon>Pseudomonadati</taxon>
        <taxon>Pseudomonadota</taxon>
        <taxon>Gammaproteobacteria</taxon>
        <taxon>Oceanospirillales</taxon>
        <taxon>Halomonadaceae</taxon>
        <taxon>Vreelandella</taxon>
    </lineage>
</organism>
<dbReference type="AlphaFoldDB" id="A0A455UEU5"/>
<protein>
    <submittedName>
        <fullName evidence="1">Uncharacterized protein</fullName>
    </submittedName>
</protein>
<dbReference type="KEGG" id="hsr:HSBAA_61180"/>
<sequence length="82" mass="9179">MFPGMPSDAGLYDLAPLRERLKRLVDFKRLNNGEIRLVIIAVDANSGEEIRFDSAKSPITIDHLLASCGFIPFFRRPGSMVD</sequence>
<dbReference type="InterPro" id="IPR016035">
    <property type="entry name" value="Acyl_Trfase/lysoPLipase"/>
</dbReference>
<gene>
    <name evidence="1" type="ORF">HSBAA_61180</name>
</gene>